<evidence type="ECO:0000256" key="1">
    <source>
        <dbReference type="ARBA" id="ARBA00023125"/>
    </source>
</evidence>
<dbReference type="InterPro" id="IPR010982">
    <property type="entry name" value="Lambda_DNA-bd_dom_sf"/>
</dbReference>
<dbReference type="Proteomes" id="UP000681870">
    <property type="component" value="Unassembled WGS sequence"/>
</dbReference>
<evidence type="ECO:0000313" key="4">
    <source>
        <dbReference type="Proteomes" id="UP000681870"/>
    </source>
</evidence>
<proteinExistence type="predicted"/>
<evidence type="ECO:0000259" key="2">
    <source>
        <dbReference type="PROSITE" id="PS50943"/>
    </source>
</evidence>
<gene>
    <name evidence="3" type="ORF">KGF86_16405</name>
</gene>
<dbReference type="SUPFAM" id="SSF47413">
    <property type="entry name" value="lambda repressor-like DNA-binding domains"/>
    <property type="match status" value="1"/>
</dbReference>
<dbReference type="CDD" id="cd00093">
    <property type="entry name" value="HTH_XRE"/>
    <property type="match status" value="1"/>
</dbReference>
<dbReference type="PANTHER" id="PTHR46797">
    <property type="entry name" value="HTH-TYPE TRANSCRIPTIONAL REGULATOR"/>
    <property type="match status" value="1"/>
</dbReference>
<accession>A0ABS5MHG3</accession>
<dbReference type="EMBL" id="JAGXBY010000006">
    <property type="protein sequence ID" value="MBS3681777.1"/>
    <property type="molecule type" value="Genomic_DNA"/>
</dbReference>
<protein>
    <submittedName>
        <fullName evidence="3">Helix-turn-helix transcriptional regulator</fullName>
    </submittedName>
</protein>
<keyword evidence="1" id="KW-0238">DNA-binding</keyword>
<sequence length="138" mass="16030">MVDNNKIGEFLRNYRKEHNRMSLRALSEKTGISFSHLSKIERGEHNPSKPTLRVLAEKLDLNLDDLFIMAGFAPEKKISSSDLLYSNPDPEELQKVKIIDKITSEFHEADLMFNDLANMTPEQLEEVYEFIKFKLSKK</sequence>
<feature type="domain" description="HTH cro/C1-type" evidence="2">
    <location>
        <begin position="11"/>
        <end position="66"/>
    </location>
</feature>
<name>A0ABS5MHG3_9BACI</name>
<reference evidence="3 4" key="1">
    <citation type="submission" date="2021-05" db="EMBL/GenBank/DDBJ databases">
        <title>Ornithinibacillus massiliensis sp. nov.</title>
        <authorList>
            <person name="Iwaza R."/>
            <person name="Lagier J.-C."/>
            <person name="Raoult D."/>
        </authorList>
    </citation>
    <scope>NUCLEOTIDE SEQUENCE [LARGE SCALE GENOMIC DNA]</scope>
    <source>
        <strain evidence="3 4">Marseille-P3601</strain>
    </source>
</reference>
<dbReference type="InterPro" id="IPR050807">
    <property type="entry name" value="TransReg_Diox_bact_type"/>
</dbReference>
<dbReference type="InterPro" id="IPR001387">
    <property type="entry name" value="Cro/C1-type_HTH"/>
</dbReference>
<dbReference type="Gene3D" id="1.10.260.40">
    <property type="entry name" value="lambda repressor-like DNA-binding domains"/>
    <property type="match status" value="1"/>
</dbReference>
<organism evidence="3 4">
    <name type="scientific">Ornithinibacillus massiliensis</name>
    <dbReference type="NCBI Taxonomy" id="1944633"/>
    <lineage>
        <taxon>Bacteria</taxon>
        <taxon>Bacillati</taxon>
        <taxon>Bacillota</taxon>
        <taxon>Bacilli</taxon>
        <taxon>Bacillales</taxon>
        <taxon>Bacillaceae</taxon>
        <taxon>Ornithinibacillus</taxon>
    </lineage>
</organism>
<dbReference type="RefSeq" id="WP_211742466.1">
    <property type="nucleotide sequence ID" value="NZ_JAGXBY010000006.1"/>
</dbReference>
<keyword evidence="4" id="KW-1185">Reference proteome</keyword>
<evidence type="ECO:0000313" key="3">
    <source>
        <dbReference type="EMBL" id="MBS3681777.1"/>
    </source>
</evidence>
<dbReference type="PANTHER" id="PTHR46797:SF1">
    <property type="entry name" value="METHYLPHOSPHONATE SYNTHASE"/>
    <property type="match status" value="1"/>
</dbReference>
<dbReference type="SMART" id="SM00530">
    <property type="entry name" value="HTH_XRE"/>
    <property type="match status" value="1"/>
</dbReference>
<dbReference type="Pfam" id="PF01381">
    <property type="entry name" value="HTH_3"/>
    <property type="match status" value="1"/>
</dbReference>
<dbReference type="PROSITE" id="PS50943">
    <property type="entry name" value="HTH_CROC1"/>
    <property type="match status" value="1"/>
</dbReference>
<comment type="caution">
    <text evidence="3">The sequence shown here is derived from an EMBL/GenBank/DDBJ whole genome shotgun (WGS) entry which is preliminary data.</text>
</comment>